<accession>A0AA88HEU8</accession>
<gene>
    <name evidence="6" type="ORF">QYM36_017684</name>
</gene>
<name>A0AA88HEU8_ARTSF</name>
<evidence type="ECO:0000313" key="6">
    <source>
        <dbReference type="EMBL" id="KAK2703987.1"/>
    </source>
</evidence>
<dbReference type="AlphaFoldDB" id="A0AA88HEU8"/>
<dbReference type="Proteomes" id="UP001187531">
    <property type="component" value="Unassembled WGS sequence"/>
</dbReference>
<sequence length="155" mass="17086">TDGWNFSCFASAIEHDAGISALDITSQNEKIVSSADDGMIKVWDTNSLISTTTFRNTHSDSISDICCSPEDPNVFVSCSVNGEITWWDLRLPKPAKDIPYENECSSSSCLTFTNSGNIAFGTESGHVLVKDIKNLDAPSNILRSHNRRIHRIKSF</sequence>
<feature type="non-terminal residue" evidence="6">
    <location>
        <position position="155"/>
    </location>
</feature>
<keyword evidence="2" id="KW-0963">Cytoplasm</keyword>
<evidence type="ECO:0000256" key="2">
    <source>
        <dbReference type="ARBA" id="ARBA00022490"/>
    </source>
</evidence>
<dbReference type="PROSITE" id="PS50294">
    <property type="entry name" value="WD_REPEATS_REGION"/>
    <property type="match status" value="1"/>
</dbReference>
<evidence type="ECO:0000256" key="4">
    <source>
        <dbReference type="ARBA" id="ARBA00022737"/>
    </source>
</evidence>
<dbReference type="SMART" id="SM00320">
    <property type="entry name" value="WD40"/>
    <property type="match status" value="2"/>
</dbReference>
<evidence type="ECO:0000256" key="5">
    <source>
        <dbReference type="PROSITE-ProRule" id="PRU00221"/>
    </source>
</evidence>
<dbReference type="SUPFAM" id="SSF50978">
    <property type="entry name" value="WD40 repeat-like"/>
    <property type="match status" value="1"/>
</dbReference>
<dbReference type="InterPro" id="IPR015943">
    <property type="entry name" value="WD40/YVTN_repeat-like_dom_sf"/>
</dbReference>
<dbReference type="InterPro" id="IPR019775">
    <property type="entry name" value="WD40_repeat_CS"/>
</dbReference>
<dbReference type="PANTHER" id="PTHR46853">
    <property type="entry name" value="METHYLOSOME PROTEIN 50"/>
    <property type="match status" value="1"/>
</dbReference>
<dbReference type="Gene3D" id="2.130.10.10">
    <property type="entry name" value="YVTN repeat-like/Quinoprotein amine dehydrogenase"/>
    <property type="match status" value="1"/>
</dbReference>
<evidence type="ECO:0000256" key="3">
    <source>
        <dbReference type="ARBA" id="ARBA00022574"/>
    </source>
</evidence>
<keyword evidence="7" id="KW-1185">Reference proteome</keyword>
<dbReference type="Pfam" id="PF00400">
    <property type="entry name" value="WD40"/>
    <property type="match status" value="2"/>
</dbReference>
<reference evidence="6" key="1">
    <citation type="submission" date="2023-07" db="EMBL/GenBank/DDBJ databases">
        <title>Chromosome-level genome assembly of Artemia franciscana.</title>
        <authorList>
            <person name="Jo E."/>
        </authorList>
    </citation>
    <scope>NUCLEOTIDE SEQUENCE</scope>
    <source>
        <tissue evidence="6">Whole body</tissue>
    </source>
</reference>
<organism evidence="6 7">
    <name type="scientific">Artemia franciscana</name>
    <name type="common">Brine shrimp</name>
    <name type="synonym">Artemia sanfranciscana</name>
    <dbReference type="NCBI Taxonomy" id="6661"/>
    <lineage>
        <taxon>Eukaryota</taxon>
        <taxon>Metazoa</taxon>
        <taxon>Ecdysozoa</taxon>
        <taxon>Arthropoda</taxon>
        <taxon>Crustacea</taxon>
        <taxon>Branchiopoda</taxon>
        <taxon>Anostraca</taxon>
        <taxon>Artemiidae</taxon>
        <taxon>Artemia</taxon>
    </lineage>
</organism>
<dbReference type="EMBL" id="JAVRJZ010000051">
    <property type="protein sequence ID" value="KAK2703987.1"/>
    <property type="molecule type" value="Genomic_DNA"/>
</dbReference>
<dbReference type="GO" id="GO:0034709">
    <property type="term" value="C:methylosome"/>
    <property type="evidence" value="ECO:0007669"/>
    <property type="project" value="TreeGrafter"/>
</dbReference>
<protein>
    <submittedName>
        <fullName evidence="6">Uncharacterized protein</fullName>
    </submittedName>
</protein>
<comment type="caution">
    <text evidence="6">The sequence shown here is derived from an EMBL/GenBank/DDBJ whole genome shotgun (WGS) entry which is preliminary data.</text>
</comment>
<keyword evidence="3 5" id="KW-0853">WD repeat</keyword>
<dbReference type="InterPro" id="IPR001680">
    <property type="entry name" value="WD40_rpt"/>
</dbReference>
<proteinExistence type="predicted"/>
<evidence type="ECO:0000256" key="1">
    <source>
        <dbReference type="ARBA" id="ARBA00004496"/>
    </source>
</evidence>
<dbReference type="InterPro" id="IPR036322">
    <property type="entry name" value="WD40_repeat_dom_sf"/>
</dbReference>
<feature type="repeat" description="WD" evidence="5">
    <location>
        <begin position="12"/>
        <end position="53"/>
    </location>
</feature>
<comment type="subcellular location">
    <subcellularLocation>
        <location evidence="1">Cytoplasm</location>
    </subcellularLocation>
</comment>
<dbReference type="PANTHER" id="PTHR46853:SF1">
    <property type="entry name" value="METHYLOSOME PROTEIN 50"/>
    <property type="match status" value="1"/>
</dbReference>
<dbReference type="InterPro" id="IPR052139">
    <property type="entry name" value="Methylosome_Comp_WDR77"/>
</dbReference>
<evidence type="ECO:0000313" key="7">
    <source>
        <dbReference type="Proteomes" id="UP001187531"/>
    </source>
</evidence>
<dbReference type="PROSITE" id="PS50082">
    <property type="entry name" value="WD_REPEATS_2"/>
    <property type="match status" value="1"/>
</dbReference>
<keyword evidence="4" id="KW-0677">Repeat</keyword>
<dbReference type="GO" id="GO:0007309">
    <property type="term" value="P:oocyte axis specification"/>
    <property type="evidence" value="ECO:0007669"/>
    <property type="project" value="TreeGrafter"/>
</dbReference>
<dbReference type="PROSITE" id="PS00678">
    <property type="entry name" value="WD_REPEATS_1"/>
    <property type="match status" value="1"/>
</dbReference>
<feature type="non-terminal residue" evidence="6">
    <location>
        <position position="1"/>
    </location>
</feature>